<dbReference type="GeneID" id="87808427"/>
<feature type="compositionally biased region" description="Pro residues" evidence="1">
    <location>
        <begin position="119"/>
        <end position="131"/>
    </location>
</feature>
<feature type="compositionally biased region" description="Pro residues" evidence="1">
    <location>
        <begin position="147"/>
        <end position="165"/>
    </location>
</feature>
<feature type="compositionally biased region" description="Polar residues" evidence="1">
    <location>
        <begin position="355"/>
        <end position="373"/>
    </location>
</feature>
<feature type="compositionally biased region" description="Low complexity" evidence="1">
    <location>
        <begin position="314"/>
        <end position="343"/>
    </location>
</feature>
<protein>
    <submittedName>
        <fullName evidence="2">Uncharacterized protein</fullName>
    </submittedName>
</protein>
<feature type="compositionally biased region" description="Low complexity" evidence="1">
    <location>
        <begin position="86"/>
        <end position="118"/>
    </location>
</feature>
<feature type="compositionally biased region" description="Pro residues" evidence="1">
    <location>
        <begin position="382"/>
        <end position="392"/>
    </location>
</feature>
<keyword evidence="3" id="KW-1185">Reference proteome</keyword>
<feature type="compositionally biased region" description="Pro residues" evidence="1">
    <location>
        <begin position="448"/>
        <end position="461"/>
    </location>
</feature>
<evidence type="ECO:0000313" key="3">
    <source>
        <dbReference type="Proteomes" id="UP000827549"/>
    </source>
</evidence>
<name>A0AAF1BM53_9TREE</name>
<gene>
    <name evidence="2" type="ORF">LOC62_03G005198</name>
</gene>
<dbReference type="RefSeq" id="XP_062627706.1">
    <property type="nucleotide sequence ID" value="XM_062771722.1"/>
</dbReference>
<organism evidence="2 3">
    <name type="scientific">Vanrija pseudolonga</name>
    <dbReference type="NCBI Taxonomy" id="143232"/>
    <lineage>
        <taxon>Eukaryota</taxon>
        <taxon>Fungi</taxon>
        <taxon>Dikarya</taxon>
        <taxon>Basidiomycota</taxon>
        <taxon>Agaricomycotina</taxon>
        <taxon>Tremellomycetes</taxon>
        <taxon>Trichosporonales</taxon>
        <taxon>Trichosporonaceae</taxon>
        <taxon>Vanrija</taxon>
    </lineage>
</organism>
<feature type="region of interest" description="Disordered" evidence="1">
    <location>
        <begin position="1"/>
        <end position="461"/>
    </location>
</feature>
<dbReference type="EMBL" id="CP086716">
    <property type="protein sequence ID" value="WOO81674.1"/>
    <property type="molecule type" value="Genomic_DNA"/>
</dbReference>
<feature type="compositionally biased region" description="Low complexity" evidence="1">
    <location>
        <begin position="234"/>
        <end position="244"/>
    </location>
</feature>
<evidence type="ECO:0000313" key="2">
    <source>
        <dbReference type="EMBL" id="WOO81674.1"/>
    </source>
</evidence>
<dbReference type="Proteomes" id="UP000827549">
    <property type="component" value="Chromosome 3"/>
</dbReference>
<feature type="compositionally biased region" description="Low complexity" evidence="1">
    <location>
        <begin position="57"/>
        <end position="79"/>
    </location>
</feature>
<feature type="compositionally biased region" description="Low complexity" evidence="1">
    <location>
        <begin position="424"/>
        <end position="442"/>
    </location>
</feature>
<accession>A0AAF1BM53</accession>
<sequence>MSGYAYGQPYTTGYTYAQHQPGPPPAPPLPPRPPQLGEDPAAALTQQFGSLGISPTAQPAPHPQYQQQVHPPAGTWQQHPAPPPQQQHSRPAYQQQQAYPAQQYAQQPYVAPPQVYHPSPVPAPSPQPPFQPAHSAYPQYVQTPAVVHPPPSPQPAAQPPPPPAQPAYQYHQAQPAPAVYQPPPSPSPQYLSPRPQYLPGAVPPATQFLAPASPHPPPAAATAPAAPYQPPPAQQFLAPTTPALTSPPPPSGYAATQFGPPAPQYHAPSPQHLLASSPAASPLLTATTPAPVQYQAPSTPYHAPPTPTPAVQYQAPPAQHHGQAQSPPNQQYASPPTQQYASPPSQPYSSPPSQHYFSVPSQPYASPPIQQYGSSPSTRQPSPQPVPQPPASSDPYAAMAAAFPPGWTFTASPPAQSSTGAATLPSLQQAAASPASHTNLPNLEDDPLPPQPVIQAEGPPPHILPMCPTNRELLFDMTFYHLPAHADFLMCTFCHAKHVANTPLAPAFASTIKFRGTCRFGSSLRLTKVLLPQRDISAITDFVALRAGLPVCPGSNGQQAAGTEYWTSSEFKDLFSVCNGCYHDWLGATPWQNKFTKQSGGQWYCDAAMGVQQRGLNRHGSRGDWAGFLAYTNKYPILACEGKPVPASSTRW</sequence>
<feature type="compositionally biased region" description="Low complexity" evidence="1">
    <location>
        <begin position="267"/>
        <end position="301"/>
    </location>
</feature>
<feature type="compositionally biased region" description="Polar residues" evidence="1">
    <location>
        <begin position="9"/>
        <end position="18"/>
    </location>
</feature>
<feature type="compositionally biased region" description="Pro residues" evidence="1">
    <location>
        <begin position="21"/>
        <end position="34"/>
    </location>
</feature>
<dbReference type="AlphaFoldDB" id="A0AAF1BM53"/>
<feature type="compositionally biased region" description="Low complexity" evidence="1">
    <location>
        <begin position="166"/>
        <end position="179"/>
    </location>
</feature>
<reference evidence="2" key="1">
    <citation type="submission" date="2023-10" db="EMBL/GenBank/DDBJ databases">
        <authorList>
            <person name="Noh H."/>
        </authorList>
    </citation>
    <scope>NUCLEOTIDE SEQUENCE</scope>
    <source>
        <strain evidence="2">DUCC4014</strain>
    </source>
</reference>
<feature type="compositionally biased region" description="Polar residues" evidence="1">
    <location>
        <begin position="409"/>
        <end position="421"/>
    </location>
</feature>
<feature type="compositionally biased region" description="Polar residues" evidence="1">
    <location>
        <begin position="44"/>
        <end position="56"/>
    </location>
</feature>
<proteinExistence type="predicted"/>
<evidence type="ECO:0000256" key="1">
    <source>
        <dbReference type="SAM" id="MobiDB-lite"/>
    </source>
</evidence>
<feature type="compositionally biased region" description="Low complexity" evidence="1">
    <location>
        <begin position="393"/>
        <end position="405"/>
    </location>
</feature>